<dbReference type="EC" id="2.7.13.3" evidence="3"/>
<dbReference type="Pfam" id="PF02518">
    <property type="entry name" value="HATPase_c"/>
    <property type="match status" value="1"/>
</dbReference>
<dbReference type="CDD" id="cd00075">
    <property type="entry name" value="HATPase"/>
    <property type="match status" value="1"/>
</dbReference>
<feature type="transmembrane region" description="Helical" evidence="13">
    <location>
        <begin position="100"/>
        <end position="118"/>
    </location>
</feature>
<dbReference type="CDD" id="cd00082">
    <property type="entry name" value="HisKA"/>
    <property type="match status" value="1"/>
</dbReference>
<dbReference type="InterPro" id="IPR005467">
    <property type="entry name" value="His_kinase_dom"/>
</dbReference>
<dbReference type="InterPro" id="IPR003661">
    <property type="entry name" value="HisK_dim/P_dom"/>
</dbReference>
<keyword evidence="11 13" id="KW-0472">Membrane</keyword>
<proteinExistence type="predicted"/>
<evidence type="ECO:0000259" key="14">
    <source>
        <dbReference type="PROSITE" id="PS50109"/>
    </source>
</evidence>
<evidence type="ECO:0000256" key="1">
    <source>
        <dbReference type="ARBA" id="ARBA00000085"/>
    </source>
</evidence>
<dbReference type="GO" id="GO:0016301">
    <property type="term" value="F:kinase activity"/>
    <property type="evidence" value="ECO:0007669"/>
    <property type="project" value="UniProtKB-KW"/>
</dbReference>
<dbReference type="InterPro" id="IPR050351">
    <property type="entry name" value="BphY/WalK/GraS-like"/>
</dbReference>
<evidence type="ECO:0000313" key="16">
    <source>
        <dbReference type="Proteomes" id="UP000664601"/>
    </source>
</evidence>
<keyword evidence="5" id="KW-0597">Phosphoprotein</keyword>
<evidence type="ECO:0000256" key="6">
    <source>
        <dbReference type="ARBA" id="ARBA00022679"/>
    </source>
</evidence>
<feature type="coiled-coil region" evidence="12">
    <location>
        <begin position="121"/>
        <end position="152"/>
    </location>
</feature>
<gene>
    <name evidence="15" type="ORF">JZO70_02430</name>
</gene>
<dbReference type="PRINTS" id="PR00344">
    <property type="entry name" value="BCTRLSENSOR"/>
</dbReference>
<evidence type="ECO:0000256" key="10">
    <source>
        <dbReference type="ARBA" id="ARBA00023012"/>
    </source>
</evidence>
<dbReference type="Proteomes" id="UP000664601">
    <property type="component" value="Unassembled WGS sequence"/>
</dbReference>
<evidence type="ECO:0000256" key="11">
    <source>
        <dbReference type="ARBA" id="ARBA00023136"/>
    </source>
</evidence>
<comment type="catalytic activity">
    <reaction evidence="1">
        <text>ATP + protein L-histidine = ADP + protein N-phospho-L-histidine.</text>
        <dbReference type="EC" id="2.7.13.3"/>
    </reaction>
</comment>
<dbReference type="InterPro" id="IPR036097">
    <property type="entry name" value="HisK_dim/P_sf"/>
</dbReference>
<keyword evidence="12" id="KW-0175">Coiled coil</keyword>
<dbReference type="InterPro" id="IPR036890">
    <property type="entry name" value="HATPase_C_sf"/>
</dbReference>
<dbReference type="Gene3D" id="3.30.565.10">
    <property type="entry name" value="Histidine kinase-like ATPase, C-terminal domain"/>
    <property type="match status" value="1"/>
</dbReference>
<dbReference type="PANTHER" id="PTHR45453:SF2">
    <property type="entry name" value="HISTIDINE KINASE"/>
    <property type="match status" value="1"/>
</dbReference>
<dbReference type="InterPro" id="IPR003594">
    <property type="entry name" value="HATPase_dom"/>
</dbReference>
<keyword evidence="6" id="KW-0808">Transferase</keyword>
<dbReference type="SUPFAM" id="SSF55874">
    <property type="entry name" value="ATPase domain of HSP90 chaperone/DNA topoisomerase II/histidine kinase"/>
    <property type="match status" value="1"/>
</dbReference>
<evidence type="ECO:0000313" key="15">
    <source>
        <dbReference type="EMBL" id="MBO1305002.1"/>
    </source>
</evidence>
<evidence type="ECO:0000256" key="8">
    <source>
        <dbReference type="ARBA" id="ARBA00022777"/>
    </source>
</evidence>
<comment type="caution">
    <text evidence="15">The sequence shown here is derived from an EMBL/GenBank/DDBJ whole genome shotgun (WGS) entry which is preliminary data.</text>
</comment>
<evidence type="ECO:0000256" key="3">
    <source>
        <dbReference type="ARBA" id="ARBA00012438"/>
    </source>
</evidence>
<reference evidence="15 16" key="1">
    <citation type="submission" date="2021-03" db="EMBL/GenBank/DDBJ databases">
        <title>Enterococcal diversity collection.</title>
        <authorList>
            <person name="Gilmore M.S."/>
            <person name="Schwartzman J."/>
            <person name="Van Tyne D."/>
            <person name="Martin M."/>
            <person name="Earl A.M."/>
            <person name="Manson A.L."/>
            <person name="Straub T."/>
            <person name="Salamzade R."/>
            <person name="Saavedra J."/>
            <person name="Lebreton F."/>
            <person name="Prichula J."/>
            <person name="Schaufler K."/>
            <person name="Gaca A."/>
            <person name="Sgardioli B."/>
            <person name="Wagenaar J."/>
            <person name="Strong T."/>
        </authorList>
    </citation>
    <scope>NUCLEOTIDE SEQUENCE [LARGE SCALE GENOMIC DNA]</scope>
    <source>
        <strain evidence="15 16">669A</strain>
    </source>
</reference>
<comment type="subcellular location">
    <subcellularLocation>
        <location evidence="2">Cell membrane</location>
        <topology evidence="2">Multi-pass membrane protein</topology>
    </subcellularLocation>
</comment>
<keyword evidence="4" id="KW-1003">Cell membrane</keyword>
<dbReference type="Gene3D" id="1.10.287.130">
    <property type="match status" value="1"/>
</dbReference>
<accession>A0ABS3L5V7</accession>
<keyword evidence="10" id="KW-0902">Two-component regulatory system</keyword>
<feature type="domain" description="Histidine kinase" evidence="14">
    <location>
        <begin position="162"/>
        <end position="376"/>
    </location>
</feature>
<keyword evidence="9 13" id="KW-1133">Transmembrane helix</keyword>
<name>A0ABS3L5V7_9ENTE</name>
<evidence type="ECO:0000256" key="5">
    <source>
        <dbReference type="ARBA" id="ARBA00022553"/>
    </source>
</evidence>
<keyword evidence="16" id="KW-1185">Reference proteome</keyword>
<dbReference type="InterPro" id="IPR004358">
    <property type="entry name" value="Sig_transdc_His_kin-like_C"/>
</dbReference>
<evidence type="ECO:0000256" key="9">
    <source>
        <dbReference type="ARBA" id="ARBA00022989"/>
    </source>
</evidence>
<evidence type="ECO:0000256" key="4">
    <source>
        <dbReference type="ARBA" id="ARBA00022475"/>
    </source>
</evidence>
<dbReference type="SMART" id="SM00387">
    <property type="entry name" value="HATPase_c"/>
    <property type="match status" value="1"/>
</dbReference>
<organism evidence="15 16">
    <name type="scientific">Candidatus Enterococcus moelleringii</name>
    <dbReference type="NCBI Taxonomy" id="2815325"/>
    <lineage>
        <taxon>Bacteria</taxon>
        <taxon>Bacillati</taxon>
        <taxon>Bacillota</taxon>
        <taxon>Bacilli</taxon>
        <taxon>Lactobacillales</taxon>
        <taxon>Enterococcaceae</taxon>
        <taxon>Enterococcus</taxon>
    </lineage>
</organism>
<feature type="transmembrane region" description="Helical" evidence="13">
    <location>
        <begin position="9"/>
        <end position="28"/>
    </location>
</feature>
<dbReference type="PANTHER" id="PTHR45453">
    <property type="entry name" value="PHOSPHATE REGULON SENSOR PROTEIN PHOR"/>
    <property type="match status" value="1"/>
</dbReference>
<evidence type="ECO:0000256" key="13">
    <source>
        <dbReference type="SAM" id="Phobius"/>
    </source>
</evidence>
<sequence>MGRRRAKIIAPFLLIIFISLGLVIWNLAKMQQALHYERVATLGRLAENQETAEPQLIEAFNAEGTEQDYTRGNELEAKYGMSTRQTGFEQLIQRFALRNLLIIVGTFLVLICLVIWNLRKQRKLQEQAANLEDQYQTEKSQYEVLLQRTQQEDGQIKSSITDIAHQLKTPVASLKLSMDIALSDKYSSAERQDFSEQALIQINKLDLMLDGLAKISQMETDLIQINPQNYSLKELTKEAINSVIIKAIEKDIEIELTEIVDADIFIDHKWTLEAISNVLENAIKYSPANTTIQVTGKVLTTYVVVEIMDQGPGISAAEQNKIYQRFYRGKNSEAVDGSGVGLYLTRKIVEEQGGTIMVKNRQPTGANFQMTFPLAH</sequence>
<keyword evidence="8 15" id="KW-0418">Kinase</keyword>
<dbReference type="SUPFAM" id="SSF47384">
    <property type="entry name" value="Homodimeric domain of signal transducing histidine kinase"/>
    <property type="match status" value="1"/>
</dbReference>
<dbReference type="RefSeq" id="WP_207671948.1">
    <property type="nucleotide sequence ID" value="NZ_JAFREM010000004.1"/>
</dbReference>
<dbReference type="PROSITE" id="PS50109">
    <property type="entry name" value="HIS_KIN"/>
    <property type="match status" value="1"/>
</dbReference>
<evidence type="ECO:0000256" key="12">
    <source>
        <dbReference type="SAM" id="Coils"/>
    </source>
</evidence>
<evidence type="ECO:0000256" key="7">
    <source>
        <dbReference type="ARBA" id="ARBA00022692"/>
    </source>
</evidence>
<evidence type="ECO:0000256" key="2">
    <source>
        <dbReference type="ARBA" id="ARBA00004651"/>
    </source>
</evidence>
<protein>
    <recommendedName>
        <fullName evidence="3">histidine kinase</fullName>
        <ecNumber evidence="3">2.7.13.3</ecNumber>
    </recommendedName>
</protein>
<keyword evidence="7 13" id="KW-0812">Transmembrane</keyword>
<dbReference type="EMBL" id="JAFREM010000004">
    <property type="protein sequence ID" value="MBO1305002.1"/>
    <property type="molecule type" value="Genomic_DNA"/>
</dbReference>